<sequence length="239" mass="27346">MSLQVLRQHLAPLPLSASFKEQLGSEMELQTYLFYLELPPLLAPLFPGVSASQLDELTVNNYLYFRFVLTADQLLSQEGGPTRQQLTDCLTLHEYAVRALSRLFAPEQDFWQYYHRCQCRYAEAQRLQRECTEQQVWDEDQVEEVAAGKAAICYAIVHALATLNQQGRSMQPLLECLAGIHLASQYYDDREDHQPAINHAHAHYQRSLSLAEQLGLPQLGAFLRRHMVHYVGHQHIGVA</sequence>
<dbReference type="RefSeq" id="WP_089333735.1">
    <property type="nucleotide sequence ID" value="NZ_FZNS01000010.1"/>
</dbReference>
<accession>A0A238ZZN9</accession>
<dbReference type="Proteomes" id="UP000198310">
    <property type="component" value="Unassembled WGS sequence"/>
</dbReference>
<evidence type="ECO:0000313" key="1">
    <source>
        <dbReference type="EMBL" id="SNR88103.1"/>
    </source>
</evidence>
<proteinExistence type="predicted"/>
<evidence type="ECO:0000313" key="2">
    <source>
        <dbReference type="Proteomes" id="UP000198310"/>
    </source>
</evidence>
<dbReference type="AlphaFoldDB" id="A0A238ZZN9"/>
<protein>
    <submittedName>
        <fullName evidence="1">Uncharacterized protein</fullName>
    </submittedName>
</protein>
<reference evidence="2" key="1">
    <citation type="submission" date="2017-06" db="EMBL/GenBank/DDBJ databases">
        <authorList>
            <person name="Varghese N."/>
            <person name="Submissions S."/>
        </authorList>
    </citation>
    <scope>NUCLEOTIDE SEQUENCE [LARGE SCALE GENOMIC DNA]</scope>
    <source>
        <strain evidence="2">DSM 28041</strain>
    </source>
</reference>
<name>A0A238ZZN9_9BACT</name>
<gene>
    <name evidence="1" type="ORF">SAMN06269173_11058</name>
</gene>
<keyword evidence="2" id="KW-1185">Reference proteome</keyword>
<dbReference type="EMBL" id="FZNS01000010">
    <property type="protein sequence ID" value="SNR88103.1"/>
    <property type="molecule type" value="Genomic_DNA"/>
</dbReference>
<organism evidence="1 2">
    <name type="scientific">Hymenobacter mucosus</name>
    <dbReference type="NCBI Taxonomy" id="1411120"/>
    <lineage>
        <taxon>Bacteria</taxon>
        <taxon>Pseudomonadati</taxon>
        <taxon>Bacteroidota</taxon>
        <taxon>Cytophagia</taxon>
        <taxon>Cytophagales</taxon>
        <taxon>Hymenobacteraceae</taxon>
        <taxon>Hymenobacter</taxon>
    </lineage>
</organism>